<protein>
    <submittedName>
        <fullName evidence="3">Uncharacterized protein</fullName>
    </submittedName>
</protein>
<proteinExistence type="predicted"/>
<feature type="region of interest" description="Disordered" evidence="1">
    <location>
        <begin position="112"/>
        <end position="218"/>
    </location>
</feature>
<name>A0A915DFK6_9BILA</name>
<sequence length="218" mass="23370">MLNHNMNQNATGLFNAGSTSNIFSQVTPGSKNLLELSLLAQHYYNQLGSNAGGHPGTLQPPTLKPSVSHGGNSDGESSPRSYDHPSPPNRKTSLSNFSTDSILGLNHSFEHQNQQVSGPGGSQEHVLDLSGCSGQTNNQGQCSQLSSSSNQDMEVDDEQIRSSNHKDGPEMGQPPGDSLLMIAGSRRIHQESYQNHQKDPLALNLASEEPSQKSELTL</sequence>
<evidence type="ECO:0000313" key="3">
    <source>
        <dbReference type="WBParaSite" id="jg19034"/>
    </source>
</evidence>
<feature type="compositionally biased region" description="Basic and acidic residues" evidence="1">
    <location>
        <begin position="158"/>
        <end position="169"/>
    </location>
</feature>
<organism evidence="2 3">
    <name type="scientific">Ditylenchus dipsaci</name>
    <dbReference type="NCBI Taxonomy" id="166011"/>
    <lineage>
        <taxon>Eukaryota</taxon>
        <taxon>Metazoa</taxon>
        <taxon>Ecdysozoa</taxon>
        <taxon>Nematoda</taxon>
        <taxon>Chromadorea</taxon>
        <taxon>Rhabditida</taxon>
        <taxon>Tylenchina</taxon>
        <taxon>Tylenchomorpha</taxon>
        <taxon>Sphaerularioidea</taxon>
        <taxon>Anguinidae</taxon>
        <taxon>Anguininae</taxon>
        <taxon>Ditylenchus</taxon>
    </lineage>
</organism>
<feature type="compositionally biased region" description="Polar residues" evidence="1">
    <location>
        <begin position="69"/>
        <end position="80"/>
    </location>
</feature>
<feature type="region of interest" description="Disordered" evidence="1">
    <location>
        <begin position="50"/>
        <end position="97"/>
    </location>
</feature>
<evidence type="ECO:0000313" key="2">
    <source>
        <dbReference type="Proteomes" id="UP000887574"/>
    </source>
</evidence>
<dbReference type="AlphaFoldDB" id="A0A915DFK6"/>
<accession>A0A915DFK6</accession>
<keyword evidence="2" id="KW-1185">Reference proteome</keyword>
<evidence type="ECO:0000256" key="1">
    <source>
        <dbReference type="SAM" id="MobiDB-lite"/>
    </source>
</evidence>
<feature type="compositionally biased region" description="Polar residues" evidence="1">
    <location>
        <begin position="132"/>
        <end position="152"/>
    </location>
</feature>
<dbReference type="WBParaSite" id="jg19034">
    <property type="protein sequence ID" value="jg19034"/>
    <property type="gene ID" value="jg19034"/>
</dbReference>
<reference evidence="3" key="1">
    <citation type="submission" date="2022-11" db="UniProtKB">
        <authorList>
            <consortium name="WormBaseParasite"/>
        </authorList>
    </citation>
    <scope>IDENTIFICATION</scope>
</reference>
<dbReference type="Proteomes" id="UP000887574">
    <property type="component" value="Unplaced"/>
</dbReference>